<dbReference type="AlphaFoldDB" id="A0A099NNL1"/>
<protein>
    <submittedName>
        <fullName evidence="1">Uncharacterized protein</fullName>
    </submittedName>
</protein>
<sequence length="31" mass="3513">MLKNLNKLSNFIPIHSSLRSLLNAPRVILPI</sequence>
<reference evidence="2" key="1">
    <citation type="journal article" date="2014" name="Microb. Cell Fact.">
        <title>Exploiting Issatchenkia orientalis SD108 for succinic acid production.</title>
        <authorList>
            <person name="Xiao H."/>
            <person name="Shao Z."/>
            <person name="Jiang Y."/>
            <person name="Dole S."/>
            <person name="Zhao H."/>
        </authorList>
    </citation>
    <scope>NUCLEOTIDE SEQUENCE [LARGE SCALE GENOMIC DNA]</scope>
    <source>
        <strain evidence="2">SD108</strain>
    </source>
</reference>
<organism evidence="1 2">
    <name type="scientific">Pichia kudriavzevii</name>
    <name type="common">Yeast</name>
    <name type="synonym">Issatchenkia orientalis</name>
    <dbReference type="NCBI Taxonomy" id="4909"/>
    <lineage>
        <taxon>Eukaryota</taxon>
        <taxon>Fungi</taxon>
        <taxon>Dikarya</taxon>
        <taxon>Ascomycota</taxon>
        <taxon>Saccharomycotina</taxon>
        <taxon>Pichiomycetes</taxon>
        <taxon>Pichiales</taxon>
        <taxon>Pichiaceae</taxon>
        <taxon>Pichia</taxon>
    </lineage>
</organism>
<evidence type="ECO:0000313" key="2">
    <source>
        <dbReference type="Proteomes" id="UP000029867"/>
    </source>
</evidence>
<dbReference type="EMBL" id="JQFK01001718">
    <property type="protein sequence ID" value="KGK34368.1"/>
    <property type="molecule type" value="Genomic_DNA"/>
</dbReference>
<dbReference type="HOGENOM" id="CLU_3399532_0_0_1"/>
<evidence type="ECO:0000313" key="1">
    <source>
        <dbReference type="EMBL" id="KGK34368.1"/>
    </source>
</evidence>
<comment type="caution">
    <text evidence="1">The sequence shown here is derived from an EMBL/GenBank/DDBJ whole genome shotgun (WGS) entry which is preliminary data.</text>
</comment>
<accession>A0A099NNL1</accession>
<dbReference type="Proteomes" id="UP000029867">
    <property type="component" value="Unassembled WGS sequence"/>
</dbReference>
<proteinExistence type="predicted"/>
<name>A0A099NNL1_PICKU</name>
<gene>
    <name evidence="1" type="ORF">JL09_g6485</name>
</gene>